<reference evidence="2 3" key="1">
    <citation type="submission" date="2021-07" db="EMBL/GenBank/DDBJ databases">
        <title>The Aristolochia fimbriata genome: insights into angiosperm evolution, floral development and chemical biosynthesis.</title>
        <authorList>
            <person name="Jiao Y."/>
        </authorList>
    </citation>
    <scope>NUCLEOTIDE SEQUENCE [LARGE SCALE GENOMIC DNA]</scope>
    <source>
        <strain evidence="2">IBCAS-2021</strain>
        <tissue evidence="2">Leaf</tissue>
    </source>
</reference>
<evidence type="ECO:0000313" key="2">
    <source>
        <dbReference type="EMBL" id="KAG9446512.1"/>
    </source>
</evidence>
<dbReference type="PANTHER" id="PTHR37984:SF5">
    <property type="entry name" value="PROTEIN NYNRIN-LIKE"/>
    <property type="match status" value="1"/>
</dbReference>
<organism evidence="2 3">
    <name type="scientific">Aristolochia fimbriata</name>
    <name type="common">White veined hardy Dutchman's pipe vine</name>
    <dbReference type="NCBI Taxonomy" id="158543"/>
    <lineage>
        <taxon>Eukaryota</taxon>
        <taxon>Viridiplantae</taxon>
        <taxon>Streptophyta</taxon>
        <taxon>Embryophyta</taxon>
        <taxon>Tracheophyta</taxon>
        <taxon>Spermatophyta</taxon>
        <taxon>Magnoliopsida</taxon>
        <taxon>Magnoliidae</taxon>
        <taxon>Piperales</taxon>
        <taxon>Aristolochiaceae</taxon>
        <taxon>Aristolochia</taxon>
    </lineage>
</organism>
<feature type="domain" description="Integrase catalytic" evidence="1">
    <location>
        <begin position="58"/>
        <end position="218"/>
    </location>
</feature>
<dbReference type="InterPro" id="IPR050951">
    <property type="entry name" value="Retrovirus_Pol_polyprotein"/>
</dbReference>
<comment type="caution">
    <text evidence="2">The sequence shown here is derived from an EMBL/GenBank/DDBJ whole genome shotgun (WGS) entry which is preliminary data.</text>
</comment>
<accession>A0AAV7ECE8</accession>
<proteinExistence type="predicted"/>
<dbReference type="SUPFAM" id="SSF53098">
    <property type="entry name" value="Ribonuclease H-like"/>
    <property type="match status" value="1"/>
</dbReference>
<dbReference type="AlphaFoldDB" id="A0AAV7ECE8"/>
<dbReference type="GO" id="GO:0015074">
    <property type="term" value="P:DNA integration"/>
    <property type="evidence" value="ECO:0007669"/>
    <property type="project" value="InterPro"/>
</dbReference>
<dbReference type="GO" id="GO:0003676">
    <property type="term" value="F:nucleic acid binding"/>
    <property type="evidence" value="ECO:0007669"/>
    <property type="project" value="InterPro"/>
</dbReference>
<dbReference type="EMBL" id="JAINDJ010000005">
    <property type="protein sequence ID" value="KAG9446512.1"/>
    <property type="molecule type" value="Genomic_DNA"/>
</dbReference>
<dbReference type="InterPro" id="IPR036397">
    <property type="entry name" value="RNaseH_sf"/>
</dbReference>
<dbReference type="Gene3D" id="3.30.420.10">
    <property type="entry name" value="Ribonuclease H-like superfamily/Ribonuclease H"/>
    <property type="match status" value="1"/>
</dbReference>
<dbReference type="InterPro" id="IPR001584">
    <property type="entry name" value="Integrase_cat-core"/>
</dbReference>
<dbReference type="InterPro" id="IPR012337">
    <property type="entry name" value="RNaseH-like_sf"/>
</dbReference>
<protein>
    <recommendedName>
        <fullName evidence="1">Integrase catalytic domain-containing protein</fullName>
    </recommendedName>
</protein>
<dbReference type="PROSITE" id="PS50994">
    <property type="entry name" value="INTEGRASE"/>
    <property type="match status" value="1"/>
</dbReference>
<sequence length="342" mass="38912">MGFAARTKLARSSLTSQTTGLLLAVDAQRRHRNGSNLQTMPTPRRLYTSGTKLLHPTVASWPFEAWGMDIIGPISPKSHSDQQYILAATDYFSKWAEATAYREVKAVTVVYFIRTQIIYRYGVPRYIMTDNGTPFKNKVMDRFCEKFRIQQRTSSAYNPAANGLVEAFNKTLCKILKKTIGANKKSWDEKLGEALWAYRTSFRTPTQSTPYSLVYGTEAVLPLEVQLPSLRVAECAQLRLAELESLDEQRVEAQQRLECNQSRMTRAFNKKVRLRSFQKGDLVLAVRRPLLFTSKIGGKFAPKWEGPYMVQETYTNGAYKLVTSNGSELPITNGKFPKRFYP</sequence>
<evidence type="ECO:0000313" key="3">
    <source>
        <dbReference type="Proteomes" id="UP000825729"/>
    </source>
</evidence>
<dbReference type="PANTHER" id="PTHR37984">
    <property type="entry name" value="PROTEIN CBG26694"/>
    <property type="match status" value="1"/>
</dbReference>
<dbReference type="FunFam" id="3.30.420.10:FF:000032">
    <property type="entry name" value="Retrovirus-related Pol polyprotein from transposon 297-like Protein"/>
    <property type="match status" value="1"/>
</dbReference>
<keyword evidence="3" id="KW-1185">Reference proteome</keyword>
<evidence type="ECO:0000259" key="1">
    <source>
        <dbReference type="PROSITE" id="PS50994"/>
    </source>
</evidence>
<gene>
    <name evidence="2" type="ORF">H6P81_012640</name>
</gene>
<name>A0AAV7ECE8_ARIFI</name>
<dbReference type="Pfam" id="PF00665">
    <property type="entry name" value="rve"/>
    <property type="match status" value="1"/>
</dbReference>
<dbReference type="Proteomes" id="UP000825729">
    <property type="component" value="Unassembled WGS sequence"/>
</dbReference>